<evidence type="ECO:0000256" key="3">
    <source>
        <dbReference type="ARBA" id="ARBA00022723"/>
    </source>
</evidence>
<organism evidence="9 10">
    <name type="scientific">Cyphellophora europaea (strain CBS 101466)</name>
    <name type="common">Phialophora europaea</name>
    <dbReference type="NCBI Taxonomy" id="1220924"/>
    <lineage>
        <taxon>Eukaryota</taxon>
        <taxon>Fungi</taxon>
        <taxon>Dikarya</taxon>
        <taxon>Ascomycota</taxon>
        <taxon>Pezizomycotina</taxon>
        <taxon>Eurotiomycetes</taxon>
        <taxon>Chaetothyriomycetidae</taxon>
        <taxon>Chaetothyriales</taxon>
        <taxon>Cyphellophoraceae</taxon>
        <taxon>Cyphellophora</taxon>
    </lineage>
</organism>
<keyword evidence="8" id="KW-0472">Membrane</keyword>
<evidence type="ECO:0000256" key="1">
    <source>
        <dbReference type="ARBA" id="ARBA00001971"/>
    </source>
</evidence>
<evidence type="ECO:0000256" key="8">
    <source>
        <dbReference type="SAM" id="Phobius"/>
    </source>
</evidence>
<keyword evidence="4" id="KW-0560">Oxidoreductase</keyword>
<dbReference type="PRINTS" id="PR00463">
    <property type="entry name" value="EP450I"/>
</dbReference>
<proteinExistence type="inferred from homology"/>
<evidence type="ECO:0008006" key="11">
    <source>
        <dbReference type="Google" id="ProtNLM"/>
    </source>
</evidence>
<keyword evidence="8" id="KW-0812">Transmembrane</keyword>
<evidence type="ECO:0000256" key="5">
    <source>
        <dbReference type="ARBA" id="ARBA00023004"/>
    </source>
</evidence>
<protein>
    <recommendedName>
        <fullName evidence="11">Cytochrome P450</fullName>
    </recommendedName>
</protein>
<dbReference type="Gene3D" id="1.10.630.10">
    <property type="entry name" value="Cytochrome P450"/>
    <property type="match status" value="1"/>
</dbReference>
<keyword evidence="10" id="KW-1185">Reference proteome</keyword>
<dbReference type="GO" id="GO:0016705">
    <property type="term" value="F:oxidoreductase activity, acting on paired donors, with incorporation or reduction of molecular oxygen"/>
    <property type="evidence" value="ECO:0007669"/>
    <property type="project" value="InterPro"/>
</dbReference>
<dbReference type="InterPro" id="IPR036396">
    <property type="entry name" value="Cyt_P450_sf"/>
</dbReference>
<evidence type="ECO:0000313" key="9">
    <source>
        <dbReference type="EMBL" id="ETN40973.1"/>
    </source>
</evidence>
<dbReference type="EMBL" id="KB822720">
    <property type="protein sequence ID" value="ETN40973.1"/>
    <property type="molecule type" value="Genomic_DNA"/>
</dbReference>
<dbReference type="SUPFAM" id="SSF48264">
    <property type="entry name" value="Cytochrome P450"/>
    <property type="match status" value="1"/>
</dbReference>
<dbReference type="GO" id="GO:0004497">
    <property type="term" value="F:monooxygenase activity"/>
    <property type="evidence" value="ECO:0007669"/>
    <property type="project" value="UniProtKB-KW"/>
</dbReference>
<dbReference type="HOGENOM" id="CLU_001570_2_1_1"/>
<dbReference type="PRINTS" id="PR00385">
    <property type="entry name" value="P450"/>
</dbReference>
<dbReference type="CDD" id="cd11065">
    <property type="entry name" value="CYP64-like"/>
    <property type="match status" value="1"/>
</dbReference>
<dbReference type="OrthoDB" id="1103324at2759"/>
<feature type="binding site" description="axial binding residue" evidence="7">
    <location>
        <position position="465"/>
    </location>
    <ligand>
        <name>heme</name>
        <dbReference type="ChEBI" id="CHEBI:30413"/>
    </ligand>
    <ligandPart>
        <name>Fe</name>
        <dbReference type="ChEBI" id="CHEBI:18248"/>
    </ligandPart>
</feature>
<comment type="cofactor">
    <cofactor evidence="1 7">
        <name>heme</name>
        <dbReference type="ChEBI" id="CHEBI:30413"/>
    </cofactor>
</comment>
<dbReference type="GeneID" id="19972592"/>
<keyword evidence="7" id="KW-0349">Heme</keyword>
<dbReference type="InterPro" id="IPR002401">
    <property type="entry name" value="Cyt_P450_E_grp-I"/>
</dbReference>
<dbReference type="AlphaFoldDB" id="W2RYX9"/>
<dbReference type="InterPro" id="IPR050364">
    <property type="entry name" value="Cytochrome_P450_fung"/>
</dbReference>
<dbReference type="PANTHER" id="PTHR46300">
    <property type="entry name" value="P450, PUTATIVE (EUROFUNG)-RELATED-RELATED"/>
    <property type="match status" value="1"/>
</dbReference>
<accession>W2RYX9</accession>
<keyword evidence="3 7" id="KW-0479">Metal-binding</keyword>
<dbReference type="RefSeq" id="XP_008717816.1">
    <property type="nucleotide sequence ID" value="XM_008719594.1"/>
</dbReference>
<evidence type="ECO:0000313" key="10">
    <source>
        <dbReference type="Proteomes" id="UP000030752"/>
    </source>
</evidence>
<dbReference type="GO" id="GO:0020037">
    <property type="term" value="F:heme binding"/>
    <property type="evidence" value="ECO:0007669"/>
    <property type="project" value="InterPro"/>
</dbReference>
<sequence>MAGGSFSTVWTVVQSTSTGQWVAIIATMPIAFLLLLYLYDTPLSIKDSRRRHLPPGPKGLPFLGNLLDLADTEKVREKAVEWHQKHGDIFYTKIAGADYIWLSSPRVVKDLMDKKSAIYSSRAPSPMAADTVSGGRRQLFMQYGPQWRQLRRYSHALLNANSAIKYQPIQDFESKQLMTELLDTPENFYKHNRRYSASVIMKLTYGYRLPTWDHPMVQRIYKVLDNFTNVSAPGAFVVDSIPSLAMLPQFLMGNWRAKGQKMFAHDSRVYMDLWENLKKEVENGTAEECFCKDFLTNDPAKYNIDDLQAAYTCGGLIEAGSETTGTTLNNFLLCMVLHPDAVKKAQQEIDRVIGSSRLPAWEDEKDLPYVRALVKEVLRWRPVNKFGMPHATSEDDWYHDYFIPKGSVVMLNWWAIHMDAQLHDDPTAFDPSRYLARPLPAADYININDPYERDHFTYGAGRRVCPGVHVAERSLYINIVRTLWGFDIAKATDGTGRVIEPDTEMVPGFLSVPKPFVASIRPRSPQHQKVIREAFRETEARGLHFES</sequence>
<dbReference type="InParanoid" id="W2RYX9"/>
<dbReference type="eggNOG" id="KOG0156">
    <property type="taxonomic scope" value="Eukaryota"/>
</dbReference>
<evidence type="ECO:0000256" key="4">
    <source>
        <dbReference type="ARBA" id="ARBA00023002"/>
    </source>
</evidence>
<feature type="transmembrane region" description="Helical" evidence="8">
    <location>
        <begin position="20"/>
        <end position="39"/>
    </location>
</feature>
<dbReference type="PANTHER" id="PTHR46300:SF2">
    <property type="entry name" value="CYTOCHROME P450 MONOOXYGENASE ALNH-RELATED"/>
    <property type="match status" value="1"/>
</dbReference>
<keyword evidence="5 7" id="KW-0408">Iron</keyword>
<evidence type="ECO:0000256" key="2">
    <source>
        <dbReference type="ARBA" id="ARBA00010617"/>
    </source>
</evidence>
<dbReference type="GO" id="GO:0005506">
    <property type="term" value="F:iron ion binding"/>
    <property type="evidence" value="ECO:0007669"/>
    <property type="project" value="InterPro"/>
</dbReference>
<dbReference type="InterPro" id="IPR001128">
    <property type="entry name" value="Cyt_P450"/>
</dbReference>
<dbReference type="SMR" id="W2RYX9"/>
<dbReference type="VEuPathDB" id="FungiDB:HMPREF1541_05253"/>
<name>W2RYX9_CYPE1</name>
<dbReference type="STRING" id="1220924.W2RYX9"/>
<comment type="similarity">
    <text evidence="2">Belongs to the cytochrome P450 family.</text>
</comment>
<gene>
    <name evidence="9" type="ORF">HMPREF1541_05253</name>
</gene>
<keyword evidence="8" id="KW-1133">Transmembrane helix</keyword>
<dbReference type="Proteomes" id="UP000030752">
    <property type="component" value="Unassembled WGS sequence"/>
</dbReference>
<evidence type="ECO:0000256" key="7">
    <source>
        <dbReference type="PIRSR" id="PIRSR602401-1"/>
    </source>
</evidence>
<keyword evidence="6" id="KW-0503">Monooxygenase</keyword>
<dbReference type="Pfam" id="PF00067">
    <property type="entry name" value="p450"/>
    <property type="match status" value="1"/>
</dbReference>
<evidence type="ECO:0000256" key="6">
    <source>
        <dbReference type="ARBA" id="ARBA00023033"/>
    </source>
</evidence>
<reference evidence="9 10" key="1">
    <citation type="submission" date="2013-03" db="EMBL/GenBank/DDBJ databases">
        <title>The Genome Sequence of Phialophora europaea CBS 101466.</title>
        <authorList>
            <consortium name="The Broad Institute Genomics Platform"/>
            <person name="Cuomo C."/>
            <person name="de Hoog S."/>
            <person name="Gorbushina A."/>
            <person name="Walker B."/>
            <person name="Young S.K."/>
            <person name="Zeng Q."/>
            <person name="Gargeya S."/>
            <person name="Fitzgerald M."/>
            <person name="Haas B."/>
            <person name="Abouelleil A."/>
            <person name="Allen A.W."/>
            <person name="Alvarado L."/>
            <person name="Arachchi H.M."/>
            <person name="Berlin A.M."/>
            <person name="Chapman S.B."/>
            <person name="Gainer-Dewar J."/>
            <person name="Goldberg J."/>
            <person name="Griggs A."/>
            <person name="Gujja S."/>
            <person name="Hansen M."/>
            <person name="Howarth C."/>
            <person name="Imamovic A."/>
            <person name="Ireland A."/>
            <person name="Larimer J."/>
            <person name="McCowan C."/>
            <person name="Murphy C."/>
            <person name="Pearson M."/>
            <person name="Poon T.W."/>
            <person name="Priest M."/>
            <person name="Roberts A."/>
            <person name="Saif S."/>
            <person name="Shea T."/>
            <person name="Sisk P."/>
            <person name="Sykes S."/>
            <person name="Wortman J."/>
            <person name="Nusbaum C."/>
            <person name="Birren B."/>
        </authorList>
    </citation>
    <scope>NUCLEOTIDE SEQUENCE [LARGE SCALE GENOMIC DNA]</scope>
    <source>
        <strain evidence="9 10">CBS 101466</strain>
    </source>
</reference>